<accession>A0A4Q4TPX3</accession>
<gene>
    <name evidence="2" type="ORF">DL764_001382</name>
</gene>
<feature type="region of interest" description="Disordered" evidence="1">
    <location>
        <begin position="126"/>
        <end position="181"/>
    </location>
</feature>
<dbReference type="AlphaFoldDB" id="A0A4Q4TPX3"/>
<dbReference type="EMBL" id="QJNU01000041">
    <property type="protein sequence ID" value="RYP09335.1"/>
    <property type="molecule type" value="Genomic_DNA"/>
</dbReference>
<dbReference type="OrthoDB" id="5243545at2759"/>
<sequence length="181" mass="20151">MYEKMELPEYRNKESKKYLFYTQMKPRPWVIWPLWVEDDFGKDYVTALLYSQPSDQSKKPAVLDQLVQYTIIDPRRASQATKRPNAPTGEPAKYDFPKPRTDRLDAALKKFLNHAEYDLSRVPERQIPVNASLDPAPADTSGDVAGGMEDTLMGDASDSGDDDASAAGNDAGSNSNSSASR</sequence>
<dbReference type="Proteomes" id="UP000293360">
    <property type="component" value="Unassembled WGS sequence"/>
</dbReference>
<keyword evidence="3" id="KW-1185">Reference proteome</keyword>
<reference evidence="2 3" key="1">
    <citation type="submission" date="2018-06" db="EMBL/GenBank/DDBJ databases">
        <title>Complete Genomes of Monosporascus.</title>
        <authorList>
            <person name="Robinson A.J."/>
            <person name="Natvig D.O."/>
        </authorList>
    </citation>
    <scope>NUCLEOTIDE SEQUENCE [LARGE SCALE GENOMIC DNA]</scope>
    <source>
        <strain evidence="2 3">CBS 110550</strain>
    </source>
</reference>
<evidence type="ECO:0000313" key="3">
    <source>
        <dbReference type="Proteomes" id="UP000293360"/>
    </source>
</evidence>
<feature type="region of interest" description="Disordered" evidence="1">
    <location>
        <begin position="75"/>
        <end position="99"/>
    </location>
</feature>
<protein>
    <submittedName>
        <fullName evidence="2">Uncharacterized protein</fullName>
    </submittedName>
</protein>
<evidence type="ECO:0000313" key="2">
    <source>
        <dbReference type="EMBL" id="RYP09335.1"/>
    </source>
</evidence>
<organism evidence="2 3">
    <name type="scientific">Monosporascus ibericus</name>
    <dbReference type="NCBI Taxonomy" id="155417"/>
    <lineage>
        <taxon>Eukaryota</taxon>
        <taxon>Fungi</taxon>
        <taxon>Dikarya</taxon>
        <taxon>Ascomycota</taxon>
        <taxon>Pezizomycotina</taxon>
        <taxon>Sordariomycetes</taxon>
        <taxon>Xylariomycetidae</taxon>
        <taxon>Xylariales</taxon>
        <taxon>Xylariales incertae sedis</taxon>
        <taxon>Monosporascus</taxon>
    </lineage>
</organism>
<feature type="compositionally biased region" description="Low complexity" evidence="1">
    <location>
        <begin position="165"/>
        <end position="181"/>
    </location>
</feature>
<comment type="caution">
    <text evidence="2">The sequence shown here is derived from an EMBL/GenBank/DDBJ whole genome shotgun (WGS) entry which is preliminary data.</text>
</comment>
<dbReference type="STRING" id="155417.A0A4Q4TPX3"/>
<name>A0A4Q4TPX3_9PEZI</name>
<evidence type="ECO:0000256" key="1">
    <source>
        <dbReference type="SAM" id="MobiDB-lite"/>
    </source>
</evidence>
<proteinExistence type="predicted"/>